<dbReference type="EMBL" id="CP012525">
    <property type="protein sequence ID" value="ALC44285.1"/>
    <property type="molecule type" value="Genomic_DNA"/>
</dbReference>
<protein>
    <submittedName>
        <fullName evidence="3">SuUR</fullName>
    </submittedName>
</protein>
<evidence type="ECO:0000259" key="2">
    <source>
        <dbReference type="Pfam" id="PF00176"/>
    </source>
</evidence>
<feature type="compositionally biased region" description="Basic residues" evidence="1">
    <location>
        <begin position="642"/>
        <end position="655"/>
    </location>
</feature>
<name>A0A0M4ELG2_DROBS</name>
<keyword evidence="4" id="KW-1185">Reference proteome</keyword>
<feature type="compositionally biased region" description="Basic residues" evidence="1">
    <location>
        <begin position="896"/>
        <end position="905"/>
    </location>
</feature>
<feature type="compositionally biased region" description="Basic and acidic residues" evidence="1">
    <location>
        <begin position="456"/>
        <end position="473"/>
    </location>
</feature>
<feature type="compositionally biased region" description="Polar residues" evidence="1">
    <location>
        <begin position="627"/>
        <end position="641"/>
    </location>
</feature>
<dbReference type="Proteomes" id="UP000494163">
    <property type="component" value="Chromosome 3L"/>
</dbReference>
<feature type="region of interest" description="Disordered" evidence="1">
    <location>
        <begin position="826"/>
        <end position="905"/>
    </location>
</feature>
<evidence type="ECO:0000313" key="3">
    <source>
        <dbReference type="EMBL" id="ALC44285.1"/>
    </source>
</evidence>
<dbReference type="AlphaFoldDB" id="A0A0M4ELG2"/>
<feature type="compositionally biased region" description="Basic residues" evidence="1">
    <location>
        <begin position="503"/>
        <end position="516"/>
    </location>
</feature>
<feature type="domain" description="SNF2 N-terminal" evidence="2">
    <location>
        <begin position="31"/>
        <end position="307"/>
    </location>
</feature>
<dbReference type="SUPFAM" id="SSF52540">
    <property type="entry name" value="P-loop containing nucleoside triphosphate hydrolases"/>
    <property type="match status" value="1"/>
</dbReference>
<feature type="region of interest" description="Disordered" evidence="1">
    <location>
        <begin position="627"/>
        <end position="666"/>
    </location>
</feature>
<dbReference type="OrthoDB" id="6819249at2759"/>
<sequence>MYHFVAEQTPELRLARNVLVGSQTTQYLKSFQLEAVRFLYDRLSKQDFCIYNDESGLGKCASVVALLGAIGACKKTLIVTQNDDHLLAGWQFHLGVLTDLSVCLIKDIKDSTASPHSVYLAKWSVLRGLGDLRQLKFDYIIVDHRGHMLNNNFCTSMLLKRYERKINIVISSVDITSDIKLLYNVLRLGGRLEHQYNSFRSFERKFNLPDVKDVLSKRVDLEVYYKQRGIIGEYIKNFRLRRYRHQFEAYLPLVSVEQYTTNLSNWLGENNSNSTISGSTIASTTSTRSTGDTDEIFECLMSIKKEHEAAKLEQIDNISISDCSEEVVAMEPLVFEMSEPETEADAASKSSTEVVLVSSEDCDIVTPPITPPLLAALTKPEATIKPKTKCAKRVKNIEAQPRESSRSTRNCNVRLTRLNLAADTLKISARKTDKQVQNPQEPKDGKAKTQAITPKTEPRSNRGENIGRRETRSMQRLTRSAEATISNKYINTTMALDFEKTPKSSRKSRHPIKKTANKPESTEKMVKPNKIVTKKIEKENLESVPDATPQLLSASSFSSDSYMQCAQKLPENLSDMAPLPTPEFRVPSIPQSPLLLHTSTNLFNDSELIMLPSLEPPSDVVVINSSFDESQPQSQQSTKQLPSRRTRALKRKPKAKTSPIKQPSTSSFGLLLAEQRRSANKSPDIFSNCSDMSQMSLAQPLPSASPFEGFKIFGSEVKHLQQQHAQATPPKKKRERSCLDLLEQMFEPPNKKPSMNMVLPSLPSPKKKLPQRRFTLLDEDIFEITNNGEFGNRLRLNANGNVSPVHYQQTQQPQPQRNKITNYLISSGNTPEEAHSTRLQASPAQRKSPKALKSTQSTKLTRWFGSVTQSQSVPNTPIVPAEKQASARAARSGGATKRKRLDLNK</sequence>
<gene>
    <name evidence="3" type="ORF">Dbus_chr3Lg1451</name>
</gene>
<proteinExistence type="predicted"/>
<dbReference type="InterPro" id="IPR000330">
    <property type="entry name" value="SNF2_N"/>
</dbReference>
<feature type="region of interest" description="Disordered" evidence="1">
    <location>
        <begin position="429"/>
        <end position="477"/>
    </location>
</feature>
<feature type="region of interest" description="Disordered" evidence="1">
    <location>
        <begin position="499"/>
        <end position="524"/>
    </location>
</feature>
<feature type="region of interest" description="Disordered" evidence="1">
    <location>
        <begin position="747"/>
        <end position="766"/>
    </location>
</feature>
<dbReference type="STRING" id="30019.A0A0M4ELG2"/>
<reference evidence="3 4" key="1">
    <citation type="submission" date="2015-08" db="EMBL/GenBank/DDBJ databases">
        <title>Ancestral chromatin configuration constrains chromatin evolution on differentiating sex chromosomes in Drosophila.</title>
        <authorList>
            <person name="Zhou Q."/>
            <person name="Bachtrog D."/>
        </authorList>
    </citation>
    <scope>NUCLEOTIDE SEQUENCE [LARGE SCALE GENOMIC DNA]</scope>
    <source>
        <tissue evidence="3">Whole larvae</tissue>
    </source>
</reference>
<dbReference type="InterPro" id="IPR038718">
    <property type="entry name" value="SNF2-like_sf"/>
</dbReference>
<feature type="compositionally biased region" description="Polar residues" evidence="1">
    <location>
        <begin position="853"/>
        <end position="875"/>
    </location>
</feature>
<feature type="compositionally biased region" description="Low complexity" evidence="1">
    <location>
        <begin position="886"/>
        <end position="895"/>
    </location>
</feature>
<dbReference type="Pfam" id="PF00176">
    <property type="entry name" value="SNF2-rel_dom"/>
    <property type="match status" value="1"/>
</dbReference>
<dbReference type="OMA" id="LEQMFEP"/>
<dbReference type="InterPro" id="IPR027417">
    <property type="entry name" value="P-loop_NTPase"/>
</dbReference>
<dbReference type="Gene3D" id="3.40.50.10810">
    <property type="entry name" value="Tandem AAA-ATPase domain"/>
    <property type="match status" value="1"/>
</dbReference>
<dbReference type="GO" id="GO:0005524">
    <property type="term" value="F:ATP binding"/>
    <property type="evidence" value="ECO:0007669"/>
    <property type="project" value="InterPro"/>
</dbReference>
<organism evidence="3 4">
    <name type="scientific">Drosophila busckii</name>
    <name type="common">Fruit fly</name>
    <dbReference type="NCBI Taxonomy" id="30019"/>
    <lineage>
        <taxon>Eukaryota</taxon>
        <taxon>Metazoa</taxon>
        <taxon>Ecdysozoa</taxon>
        <taxon>Arthropoda</taxon>
        <taxon>Hexapoda</taxon>
        <taxon>Insecta</taxon>
        <taxon>Pterygota</taxon>
        <taxon>Neoptera</taxon>
        <taxon>Endopterygota</taxon>
        <taxon>Diptera</taxon>
        <taxon>Brachycera</taxon>
        <taxon>Muscomorpha</taxon>
        <taxon>Ephydroidea</taxon>
        <taxon>Drosophilidae</taxon>
        <taxon>Drosophila</taxon>
    </lineage>
</organism>
<accession>A0A0M4ELG2</accession>
<evidence type="ECO:0000313" key="4">
    <source>
        <dbReference type="Proteomes" id="UP000494163"/>
    </source>
</evidence>
<evidence type="ECO:0000256" key="1">
    <source>
        <dbReference type="SAM" id="MobiDB-lite"/>
    </source>
</evidence>